<accession>A0A5N7AS44</accession>
<dbReference type="EMBL" id="ML736347">
    <property type="protein sequence ID" value="KAE8372675.1"/>
    <property type="molecule type" value="Genomic_DNA"/>
</dbReference>
<dbReference type="AlphaFoldDB" id="A0A5N7AS44"/>
<keyword evidence="4" id="KW-1185">Reference proteome</keyword>
<feature type="compositionally biased region" description="Basic and acidic residues" evidence="1">
    <location>
        <begin position="143"/>
        <end position="152"/>
    </location>
</feature>
<evidence type="ECO:0000313" key="4">
    <source>
        <dbReference type="Proteomes" id="UP000326198"/>
    </source>
</evidence>
<dbReference type="Proteomes" id="UP000326198">
    <property type="component" value="Unassembled WGS sequence"/>
</dbReference>
<protein>
    <submittedName>
        <fullName evidence="3">Uncharacterized protein</fullName>
    </submittedName>
</protein>
<feature type="region of interest" description="Disordered" evidence="1">
    <location>
        <begin position="140"/>
        <end position="160"/>
    </location>
</feature>
<sequence length="160" mass="17584">MQGILENEEKHTLLRQATRYSYAEKFIVSAKSHAITGPSSLIITASVLTYWDPPRSTPHAHIGVSPVSLAPHSGVQTGNTSIGSPSMETFSSTSSVQKKSIFIAIGAVSAAVCLFVLLFEWSRRRNKRKGIIWIGYPQAMSSRPRDPDRSHFSVDSFSHP</sequence>
<feature type="transmembrane region" description="Helical" evidence="2">
    <location>
        <begin position="101"/>
        <end position="119"/>
    </location>
</feature>
<gene>
    <name evidence="3" type="ORF">BDV26DRAFT_273701</name>
</gene>
<name>A0A5N7AS44_9EURO</name>
<organism evidence="3 4">
    <name type="scientific">Aspergillus bertholletiae</name>
    <dbReference type="NCBI Taxonomy" id="1226010"/>
    <lineage>
        <taxon>Eukaryota</taxon>
        <taxon>Fungi</taxon>
        <taxon>Dikarya</taxon>
        <taxon>Ascomycota</taxon>
        <taxon>Pezizomycotina</taxon>
        <taxon>Eurotiomycetes</taxon>
        <taxon>Eurotiomycetidae</taxon>
        <taxon>Eurotiales</taxon>
        <taxon>Aspergillaceae</taxon>
        <taxon>Aspergillus</taxon>
        <taxon>Aspergillus subgen. Circumdati</taxon>
    </lineage>
</organism>
<evidence type="ECO:0000256" key="2">
    <source>
        <dbReference type="SAM" id="Phobius"/>
    </source>
</evidence>
<reference evidence="3 4" key="1">
    <citation type="submission" date="2019-04" db="EMBL/GenBank/DDBJ databases">
        <title>Friends and foes A comparative genomics studyof 23 Aspergillus species from section Flavi.</title>
        <authorList>
            <consortium name="DOE Joint Genome Institute"/>
            <person name="Kjaerbolling I."/>
            <person name="Vesth T."/>
            <person name="Frisvad J.C."/>
            <person name="Nybo J.L."/>
            <person name="Theobald S."/>
            <person name="Kildgaard S."/>
            <person name="Isbrandt T."/>
            <person name="Kuo A."/>
            <person name="Sato A."/>
            <person name="Lyhne E.K."/>
            <person name="Kogle M.E."/>
            <person name="Wiebenga A."/>
            <person name="Kun R.S."/>
            <person name="Lubbers R.J."/>
            <person name="Makela M.R."/>
            <person name="Barry K."/>
            <person name="Chovatia M."/>
            <person name="Clum A."/>
            <person name="Daum C."/>
            <person name="Haridas S."/>
            <person name="He G."/>
            <person name="LaButti K."/>
            <person name="Lipzen A."/>
            <person name="Mondo S."/>
            <person name="Riley R."/>
            <person name="Salamov A."/>
            <person name="Simmons B.A."/>
            <person name="Magnuson J.K."/>
            <person name="Henrissat B."/>
            <person name="Mortensen U.H."/>
            <person name="Larsen T.O."/>
            <person name="Devries R.P."/>
            <person name="Grigoriev I.V."/>
            <person name="Machida M."/>
            <person name="Baker S.E."/>
            <person name="Andersen M.R."/>
        </authorList>
    </citation>
    <scope>NUCLEOTIDE SEQUENCE [LARGE SCALE GENOMIC DNA]</scope>
    <source>
        <strain evidence="3 4">IBT 29228</strain>
    </source>
</reference>
<evidence type="ECO:0000313" key="3">
    <source>
        <dbReference type="EMBL" id="KAE8372675.1"/>
    </source>
</evidence>
<proteinExistence type="predicted"/>
<keyword evidence="2" id="KW-0472">Membrane</keyword>
<evidence type="ECO:0000256" key="1">
    <source>
        <dbReference type="SAM" id="MobiDB-lite"/>
    </source>
</evidence>
<keyword evidence="2" id="KW-0812">Transmembrane</keyword>
<dbReference type="OrthoDB" id="10355804at2759"/>
<keyword evidence="2" id="KW-1133">Transmembrane helix</keyword>